<evidence type="ECO:0000259" key="10">
    <source>
        <dbReference type="PROSITE" id="PS50991"/>
    </source>
</evidence>
<dbReference type="GO" id="GO:0009097">
    <property type="term" value="P:isoleucine biosynthetic process"/>
    <property type="evidence" value="ECO:0007669"/>
    <property type="project" value="UniProtKB-UniRule"/>
</dbReference>
<name>A0A8J3QDF3_9ACTN</name>
<accession>A0A8J3QDF3</accession>
<organism evidence="11 12">
    <name type="scientific">Rhizocola hellebori</name>
    <dbReference type="NCBI Taxonomy" id="1392758"/>
    <lineage>
        <taxon>Bacteria</taxon>
        <taxon>Bacillati</taxon>
        <taxon>Actinomycetota</taxon>
        <taxon>Actinomycetes</taxon>
        <taxon>Micromonosporales</taxon>
        <taxon>Micromonosporaceae</taxon>
        <taxon>Rhizocola</taxon>
    </lineage>
</organism>
<dbReference type="Pfam" id="PF00682">
    <property type="entry name" value="HMGL-like"/>
    <property type="match status" value="1"/>
</dbReference>
<dbReference type="InterPro" id="IPR002034">
    <property type="entry name" value="AIPM/Hcit_synth_CS"/>
</dbReference>
<dbReference type="EMBL" id="BONY01000038">
    <property type="protein sequence ID" value="GIH07595.1"/>
    <property type="molecule type" value="Genomic_DNA"/>
</dbReference>
<evidence type="ECO:0000256" key="5">
    <source>
        <dbReference type="ARBA" id="ARBA00022679"/>
    </source>
</evidence>
<reference evidence="11" key="1">
    <citation type="submission" date="2021-01" db="EMBL/GenBank/DDBJ databases">
        <title>Whole genome shotgun sequence of Rhizocola hellebori NBRC 109834.</title>
        <authorList>
            <person name="Komaki H."/>
            <person name="Tamura T."/>
        </authorList>
    </citation>
    <scope>NUCLEOTIDE SEQUENCE</scope>
    <source>
        <strain evidence="11">NBRC 109834</strain>
    </source>
</reference>
<dbReference type="CDD" id="cd07941">
    <property type="entry name" value="DRE_TIM_LeuA3"/>
    <property type="match status" value="1"/>
</dbReference>
<proteinExistence type="inferred from homology"/>
<dbReference type="PANTHER" id="PTHR43538">
    <property type="entry name" value="ALPHA-IPM SYNTHASE/HOMOCITRATE SYNTHASE"/>
    <property type="match status" value="1"/>
</dbReference>
<dbReference type="EC" id="2.3.3.21" evidence="8"/>
<dbReference type="UniPathway" id="UPA00047">
    <property type="reaction ID" value="UER00066"/>
</dbReference>
<dbReference type="GO" id="GO:0003852">
    <property type="term" value="F:2-isopropylmalate synthase activity"/>
    <property type="evidence" value="ECO:0007669"/>
    <property type="project" value="InterPro"/>
</dbReference>
<evidence type="ECO:0000313" key="12">
    <source>
        <dbReference type="Proteomes" id="UP000612899"/>
    </source>
</evidence>
<evidence type="ECO:0000313" key="11">
    <source>
        <dbReference type="EMBL" id="GIH07595.1"/>
    </source>
</evidence>
<comment type="catalytic activity">
    <reaction evidence="7">
        <text>pyruvate + acetyl-CoA + H2O = (3R)-citramalate + CoA + H(+)</text>
        <dbReference type="Rhea" id="RHEA:19045"/>
        <dbReference type="ChEBI" id="CHEBI:15361"/>
        <dbReference type="ChEBI" id="CHEBI:15377"/>
        <dbReference type="ChEBI" id="CHEBI:15378"/>
        <dbReference type="ChEBI" id="CHEBI:30934"/>
        <dbReference type="ChEBI" id="CHEBI:57287"/>
        <dbReference type="ChEBI" id="CHEBI:57288"/>
        <dbReference type="EC" id="2.3.3.21"/>
    </reaction>
</comment>
<dbReference type="InterPro" id="IPR000891">
    <property type="entry name" value="PYR_CT"/>
</dbReference>
<evidence type="ECO:0000256" key="3">
    <source>
        <dbReference type="ARBA" id="ARBA00022605"/>
    </source>
</evidence>
<dbReference type="InterPro" id="IPR005675">
    <property type="entry name" value="Citramal_synthase"/>
</dbReference>
<evidence type="ECO:0000256" key="7">
    <source>
        <dbReference type="ARBA" id="ARBA00048263"/>
    </source>
</evidence>
<keyword evidence="3" id="KW-0028">Amino-acid biosynthesis</keyword>
<dbReference type="AlphaFoldDB" id="A0A8J3QDF3"/>
<dbReference type="Pfam" id="PF08502">
    <property type="entry name" value="LeuA_dimer"/>
    <property type="match status" value="1"/>
</dbReference>
<dbReference type="Gene3D" id="3.20.20.70">
    <property type="entry name" value="Aldolase class I"/>
    <property type="match status" value="1"/>
</dbReference>
<dbReference type="SUPFAM" id="SSF51569">
    <property type="entry name" value="Aldolase"/>
    <property type="match status" value="1"/>
</dbReference>
<dbReference type="Gene3D" id="3.30.160.270">
    <property type="match status" value="1"/>
</dbReference>
<dbReference type="PANTHER" id="PTHR43538:SF1">
    <property type="entry name" value="(R)-CITRAMALATE SYNTHASE"/>
    <property type="match status" value="1"/>
</dbReference>
<evidence type="ECO:0000256" key="9">
    <source>
        <dbReference type="RuleBase" id="RU003523"/>
    </source>
</evidence>
<dbReference type="Proteomes" id="UP000612899">
    <property type="component" value="Unassembled WGS sequence"/>
</dbReference>
<keyword evidence="4" id="KW-0412">Isoleucine biosynthesis</keyword>
<evidence type="ECO:0000256" key="6">
    <source>
        <dbReference type="ARBA" id="ARBA00023304"/>
    </source>
</evidence>
<dbReference type="PROSITE" id="PS50991">
    <property type="entry name" value="PYR_CT"/>
    <property type="match status" value="1"/>
</dbReference>
<evidence type="ECO:0000256" key="4">
    <source>
        <dbReference type="ARBA" id="ARBA00022624"/>
    </source>
</evidence>
<dbReference type="Gene3D" id="1.10.238.260">
    <property type="match status" value="1"/>
</dbReference>
<comment type="pathway">
    <text evidence="1">Amino-acid biosynthesis; L-isoleucine biosynthesis; 2-oxobutanoate from pyruvate: step 1/3.</text>
</comment>
<gene>
    <name evidence="11" type="primary">cimA</name>
    <name evidence="11" type="ORF">Rhe02_56620</name>
</gene>
<dbReference type="GO" id="GO:0043714">
    <property type="term" value="F:(R)-citramalate synthase activity"/>
    <property type="evidence" value="ECO:0007669"/>
    <property type="project" value="UniProtKB-UniRule"/>
</dbReference>
<dbReference type="InterPro" id="IPR013709">
    <property type="entry name" value="2-isopropylmalate_synth_dimer"/>
</dbReference>
<dbReference type="Pfam" id="PF22617">
    <property type="entry name" value="HCS_D2"/>
    <property type="match status" value="1"/>
</dbReference>
<dbReference type="SUPFAM" id="SSF110921">
    <property type="entry name" value="2-isopropylmalate synthase LeuA, allosteric (dimerisation) domain"/>
    <property type="match status" value="1"/>
</dbReference>
<dbReference type="InterPro" id="IPR054691">
    <property type="entry name" value="LeuA/HCS_post-cat"/>
</dbReference>
<comment type="similarity">
    <text evidence="2 9">Belongs to the alpha-IPM synthase/homocitrate synthase family.</text>
</comment>
<comment type="caution">
    <text evidence="11">The sequence shown here is derived from an EMBL/GenBank/DDBJ whole genome shotgun (WGS) entry which is preliminary data.</text>
</comment>
<dbReference type="PROSITE" id="PS00815">
    <property type="entry name" value="AIPM_HOMOCIT_SYNTH_1"/>
    <property type="match status" value="1"/>
</dbReference>
<dbReference type="InterPro" id="IPR036230">
    <property type="entry name" value="LeuA_allosteric_dom_sf"/>
</dbReference>
<keyword evidence="12" id="KW-1185">Reference proteome</keyword>
<sequence length="517" mass="55287">MDFHLYDTTLRDGTQQEGLVLTVGNKLEVARALDTFGVSFIEGGWPGAIPKDTEFFRRARHELKLRKAELVAFGATRRPDLAVHEDPQVAALLAAETSVVTLVAKADARHVNLALRTTETENLAMIRDTVRHLTREGRRVFLDAEHFFDGYRTSRGYALRVVEVAAEAGAEVVVLCDTNGGTLPDELGDILTVTATTGVRLGIHCHDDSGCAVANTLLAVDAGATHVQVTAHGYGERCGNANLFTVAANLALKKRIPVVSQDSLSEMSAVAQTIADITAAQPVRAAPYVGVAAFTHKAGLHTSAVRVDPSLYQHIDPEAVGNSMRTLISDMAGRAAIELKAKELGYDVASTSEVVSRVALRVKDMERLGYAFETAPASFELLLLDELGIKRPFEMDSWRMTISGGRVDASVRLEVEGGHGLGAGLGFTPIAALDQALRGALAPSHPDIVEWRLVSCQCWSLDGSLGKPAATRAVVTVTDGQRRVSTVGVDDDAVTASWLALQDAISLVLLTREPIAG</sequence>
<evidence type="ECO:0000256" key="8">
    <source>
        <dbReference type="NCBIfam" id="TIGR00977"/>
    </source>
</evidence>
<feature type="domain" description="Pyruvate carboxyltransferase" evidence="10">
    <location>
        <begin position="3"/>
        <end position="268"/>
    </location>
</feature>
<evidence type="ECO:0000256" key="1">
    <source>
        <dbReference type="ARBA" id="ARBA00004743"/>
    </source>
</evidence>
<keyword evidence="6" id="KW-0100">Branched-chain amino acid biosynthesis</keyword>
<dbReference type="SMART" id="SM00917">
    <property type="entry name" value="LeuA_dimer"/>
    <property type="match status" value="1"/>
</dbReference>
<dbReference type="InterPro" id="IPR013785">
    <property type="entry name" value="Aldolase_TIM"/>
</dbReference>
<keyword evidence="5 9" id="KW-0808">Transferase</keyword>
<evidence type="ECO:0000256" key="2">
    <source>
        <dbReference type="ARBA" id="ARBA00006154"/>
    </source>
</evidence>
<dbReference type="RefSeq" id="WP_203911379.1">
    <property type="nucleotide sequence ID" value="NZ_BONY01000038.1"/>
</dbReference>
<dbReference type="NCBIfam" id="TIGR00977">
    <property type="entry name" value="citramal_synth"/>
    <property type="match status" value="1"/>
</dbReference>
<protein>
    <recommendedName>
        <fullName evidence="8">Citramalate synthase</fullName>
        <ecNumber evidence="8">2.3.3.21</ecNumber>
    </recommendedName>
</protein>
<dbReference type="PROSITE" id="PS00816">
    <property type="entry name" value="AIPM_HOMOCIT_SYNTH_2"/>
    <property type="match status" value="1"/>
</dbReference>
<dbReference type="GO" id="GO:0009098">
    <property type="term" value="P:L-leucine biosynthetic process"/>
    <property type="evidence" value="ECO:0007669"/>
    <property type="project" value="InterPro"/>
</dbReference>